<gene>
    <name evidence="3" type="ORF">WH47_05614</name>
</gene>
<feature type="region of interest" description="Disordered" evidence="1">
    <location>
        <begin position="1203"/>
        <end position="1230"/>
    </location>
</feature>
<feature type="compositionally biased region" description="Low complexity" evidence="1">
    <location>
        <begin position="355"/>
        <end position="416"/>
    </location>
</feature>
<feature type="region of interest" description="Disordered" evidence="1">
    <location>
        <begin position="244"/>
        <end position="289"/>
    </location>
</feature>
<evidence type="ECO:0000256" key="2">
    <source>
        <dbReference type="SAM" id="Phobius"/>
    </source>
</evidence>
<dbReference type="STRING" id="597456.A0A0L7QQR8"/>
<evidence type="ECO:0000256" key="1">
    <source>
        <dbReference type="SAM" id="MobiDB-lite"/>
    </source>
</evidence>
<feature type="compositionally biased region" description="Pro residues" evidence="1">
    <location>
        <begin position="1035"/>
        <end position="1044"/>
    </location>
</feature>
<feature type="region of interest" description="Disordered" evidence="1">
    <location>
        <begin position="354"/>
        <end position="416"/>
    </location>
</feature>
<dbReference type="EMBL" id="KQ414786">
    <property type="protein sequence ID" value="KOC60836.1"/>
    <property type="molecule type" value="Genomic_DNA"/>
</dbReference>
<organism evidence="3 4">
    <name type="scientific">Habropoda laboriosa</name>
    <dbReference type="NCBI Taxonomy" id="597456"/>
    <lineage>
        <taxon>Eukaryota</taxon>
        <taxon>Metazoa</taxon>
        <taxon>Ecdysozoa</taxon>
        <taxon>Arthropoda</taxon>
        <taxon>Hexapoda</taxon>
        <taxon>Insecta</taxon>
        <taxon>Pterygota</taxon>
        <taxon>Neoptera</taxon>
        <taxon>Endopterygota</taxon>
        <taxon>Hymenoptera</taxon>
        <taxon>Apocrita</taxon>
        <taxon>Aculeata</taxon>
        <taxon>Apoidea</taxon>
        <taxon>Anthophila</taxon>
        <taxon>Apidae</taxon>
        <taxon>Habropoda</taxon>
    </lineage>
</organism>
<accession>A0A0L7QQR8</accession>
<feature type="compositionally biased region" description="Basic and acidic residues" evidence="1">
    <location>
        <begin position="1366"/>
        <end position="1376"/>
    </location>
</feature>
<feature type="transmembrane region" description="Helical" evidence="2">
    <location>
        <begin position="125"/>
        <end position="146"/>
    </location>
</feature>
<protein>
    <submittedName>
        <fullName evidence="3">Uncharacterized protein</fullName>
    </submittedName>
</protein>
<feature type="compositionally biased region" description="Basic and acidic residues" evidence="1">
    <location>
        <begin position="258"/>
        <end position="278"/>
    </location>
</feature>
<feature type="region of interest" description="Disordered" evidence="1">
    <location>
        <begin position="1279"/>
        <end position="1320"/>
    </location>
</feature>
<feature type="region of interest" description="Disordered" evidence="1">
    <location>
        <begin position="1001"/>
        <end position="1053"/>
    </location>
</feature>
<feature type="compositionally biased region" description="Basic and acidic residues" evidence="1">
    <location>
        <begin position="1279"/>
        <end position="1297"/>
    </location>
</feature>
<feature type="compositionally biased region" description="Basic and acidic residues" evidence="1">
    <location>
        <begin position="1210"/>
        <end position="1228"/>
    </location>
</feature>
<evidence type="ECO:0000313" key="4">
    <source>
        <dbReference type="Proteomes" id="UP000053825"/>
    </source>
</evidence>
<keyword evidence="2" id="KW-0472">Membrane</keyword>
<proteinExistence type="predicted"/>
<evidence type="ECO:0000313" key="3">
    <source>
        <dbReference type="EMBL" id="KOC60836.1"/>
    </source>
</evidence>
<dbReference type="Proteomes" id="UP000053825">
    <property type="component" value="Unassembled WGS sequence"/>
</dbReference>
<feature type="region of interest" description="Disordered" evidence="1">
    <location>
        <begin position="1124"/>
        <end position="1176"/>
    </location>
</feature>
<dbReference type="OrthoDB" id="277398at2759"/>
<feature type="compositionally biased region" description="Basic and acidic residues" evidence="1">
    <location>
        <begin position="1019"/>
        <end position="1032"/>
    </location>
</feature>
<name>A0A0L7QQR8_9HYME</name>
<feature type="compositionally biased region" description="Low complexity" evidence="1">
    <location>
        <begin position="1303"/>
        <end position="1318"/>
    </location>
</feature>
<feature type="region of interest" description="Disordered" evidence="1">
    <location>
        <begin position="824"/>
        <end position="988"/>
    </location>
</feature>
<feature type="compositionally biased region" description="Low complexity" evidence="1">
    <location>
        <begin position="527"/>
        <end position="550"/>
    </location>
</feature>
<reference evidence="3 4" key="1">
    <citation type="submission" date="2015-07" db="EMBL/GenBank/DDBJ databases">
        <title>The genome of Habropoda laboriosa.</title>
        <authorList>
            <person name="Pan H."/>
            <person name="Kapheim K."/>
        </authorList>
    </citation>
    <scope>NUCLEOTIDE SEQUENCE [LARGE SCALE GENOMIC DNA]</scope>
    <source>
        <strain evidence="3">0110345459</strain>
    </source>
</reference>
<feature type="compositionally biased region" description="Pro residues" evidence="1">
    <location>
        <begin position="857"/>
        <end position="880"/>
    </location>
</feature>
<feature type="region of interest" description="Disordered" evidence="1">
    <location>
        <begin position="1345"/>
        <end position="1423"/>
    </location>
</feature>
<keyword evidence="4" id="KW-1185">Reference proteome</keyword>
<feature type="region of interest" description="Disordered" evidence="1">
    <location>
        <begin position="527"/>
        <end position="552"/>
    </location>
</feature>
<keyword evidence="2" id="KW-1133">Transmembrane helix</keyword>
<keyword evidence="2" id="KW-0812">Transmembrane</keyword>
<feature type="compositionally biased region" description="Acidic residues" evidence="1">
    <location>
        <begin position="1155"/>
        <end position="1165"/>
    </location>
</feature>
<feature type="compositionally biased region" description="Acidic residues" evidence="1">
    <location>
        <begin position="1354"/>
        <end position="1365"/>
    </location>
</feature>
<feature type="compositionally biased region" description="Basic and acidic residues" evidence="1">
    <location>
        <begin position="1395"/>
        <end position="1417"/>
    </location>
</feature>
<feature type="compositionally biased region" description="Pro residues" evidence="1">
    <location>
        <begin position="943"/>
        <end position="964"/>
    </location>
</feature>
<feature type="compositionally biased region" description="Basic and acidic residues" evidence="1">
    <location>
        <begin position="1125"/>
        <end position="1135"/>
    </location>
</feature>
<sequence>MNTPYKDAKKRIIDVCPASEEINLYILDTYSVPSTHGRMRPNSVKDKGVIHCMILSLIIYNFTLDLELFASIFSHRLGLRKLVDFAKIVGAVPTKENKKIIQLKIPLPAPLAIVRRGKKKSIMRFSLWTVIAALACVAGVTSEYLMGGHMDNSAPKSLLEEIESSPSLARTAQLDDLDLDLDAEESTVALSTSNDEEAPRYHLPYPFAFNGGRPFSLEKDPITGKIDFEKAPPVKALNFSSRYQEHANENEPANNKNSQKENNSHSPKKKMENNKETDDVSPNEINPYSPNFHDFLNLPVHYSSDKYDKDKYPLISSSYANTKVQSGSNSYSTYNHKPYHGETVMYYPTRKPYVPKATSPTTTTTTTTPRSRPFTTTTTTTTPRPTTTSTTTKPTTTTTTTTPPSPTAASTSTRAPVVTTWRPPMSTTKRFTDHLEDYDDILPIEKLQASMYNNNHQGPNNIVQHTRDPQTKPPVKHEEYIDSYEDYEIGEGEDMKDYVSMKEPTNEVVRTSTLPTTTQAVLNMTTTTGTPETTSMITTTTSMPSLSPSTAYSSPVPLESTFHSNLLPFQGLPQRPVTSMPLDNDPRVPSGFENDNRRHGIADNVIINQGYRPNTLINQRPTGLGGGILVESTSNIVIPPDQDTVSFVLGNRQNVEGGYYSLGTAIGENPYGGSTGIDVSFRPLYGVSPDKANYDPPADHRGNIGLPSVSVLDNNPTYAAQTWMQPNPSSPQKLPNEIEPSRIQNSFVKGTVLLEQTEDKKEDKDINFVVFPKDEPKQPVEEHIVIVNEADGTVHEITASSTTLKPIRMEPPVLSEEHLPQLSENLTPPAERPKPPPQFYYHYHHGGTTRPDHPRPPQRLPLPPRGKQPPSPLPPPPPPSESMGIRRRPYSPDSNLPNILPQFRPNAKTSHGHRGSEAIGTIPAGQSYPPRVRQPVQSHPPTRRPMPPPPPSYLQRLNPPPPPIHALKLAGAASTKTESIVPPREAESTVKRFRLPAVPVTSRGEDDVKLAHRLSSQKLRLEEEERSERYSEEPPQVPPRPPLFPKRRTADSPHVATLQMIQQHGEFEEDITEPNLSAMNANTNDDSDRIVIEQEADRRKFDSHETMAEPPVYVVYPVNTAVNIHPDDSREKDESVVVGTRGPHRPLPPETLLQDNEDEEIDEEPSPPIHNIFNGRPVASDFPYPLERPDPSILVNGMRETPLLVPSDQKQQEESMKENTEEKDDKDSSVNVIPYLQDFVPFPARKNDVISATLHRLPALSSSTPIAYVYTPTAQASHRLDVDIRDEESSKTDKSDQKPVLLPSQQPSSSSSSAPSPQNFMAPFVASVSAEAPSKNGWSVVVVEPTISRKSDDDSSEITSDAEESQTEKAEFDAENFKPQLFGGFKPIYEFPAQDEDRPDGRESSDLDLEVATHDQESADSTV</sequence>